<dbReference type="AlphaFoldDB" id="F0Q802"/>
<gene>
    <name evidence="2" type="ordered locus">Acav_0763</name>
</gene>
<proteinExistence type="predicted"/>
<dbReference type="HOGENOM" id="CLU_102089_0_0_4"/>
<name>F0Q802_PARA1</name>
<dbReference type="GeneID" id="34239310"/>
<evidence type="ECO:0000313" key="2">
    <source>
        <dbReference type="EMBL" id="ADX44686.1"/>
    </source>
</evidence>
<feature type="compositionally biased region" description="Basic residues" evidence="1">
    <location>
        <begin position="54"/>
        <end position="71"/>
    </location>
</feature>
<organism evidence="2 3">
    <name type="scientific">Paracidovorax avenae (strain ATCC 19860 / DSM 7227 / CCUG 15838 / JCM 20985 / LMG 2117 / NCPPB 1011)</name>
    <name type="common">Acidovorax avenae</name>
    <dbReference type="NCBI Taxonomy" id="643561"/>
    <lineage>
        <taxon>Bacteria</taxon>
        <taxon>Pseudomonadati</taxon>
        <taxon>Pseudomonadota</taxon>
        <taxon>Betaproteobacteria</taxon>
        <taxon>Burkholderiales</taxon>
        <taxon>Comamonadaceae</taxon>
        <taxon>Paracidovorax</taxon>
    </lineage>
</organism>
<dbReference type="EMBL" id="CP002521">
    <property type="protein sequence ID" value="ADX44686.1"/>
    <property type="molecule type" value="Genomic_DNA"/>
</dbReference>
<evidence type="ECO:0008006" key="4">
    <source>
        <dbReference type="Google" id="ProtNLM"/>
    </source>
</evidence>
<sequence length="168" mass="18324">MIRTDSSCADAPGSGALNHFRSAGLALFLGLSSLGAQAQPYDGIPGREYEHGPGHRRGGPGHGPHGHHAGPRHAPPPPPQWHHAGPPRHHPGPPPHARAHGRRGAGPHHDWYRGSRVPPMYRSHHYVVQDWRMHHLAPPPRGYHWVQNGPDYLLISVGSGVVAQIVFR</sequence>
<dbReference type="KEGG" id="aaa:Acav_0763"/>
<evidence type="ECO:0000313" key="3">
    <source>
        <dbReference type="Proteomes" id="UP000002482"/>
    </source>
</evidence>
<evidence type="ECO:0000256" key="1">
    <source>
        <dbReference type="SAM" id="MobiDB-lite"/>
    </source>
</evidence>
<dbReference type="Pfam" id="PF11776">
    <property type="entry name" value="RcnB"/>
    <property type="match status" value="1"/>
</dbReference>
<protein>
    <recommendedName>
        <fullName evidence="4">Integral membrane protein-like protein</fullName>
    </recommendedName>
</protein>
<dbReference type="InterPro" id="IPR024572">
    <property type="entry name" value="RcnB"/>
</dbReference>
<reference evidence="2" key="1">
    <citation type="submission" date="2011-02" db="EMBL/GenBank/DDBJ databases">
        <title>Complete sequence of Acidovorax avenae subsp. avenae ATCC 19860.</title>
        <authorList>
            <consortium name="US DOE Joint Genome Institute"/>
            <person name="Lucas S."/>
            <person name="Copeland A."/>
            <person name="Lapidus A."/>
            <person name="Cheng J.-F."/>
            <person name="Goodwin L."/>
            <person name="Pitluck S."/>
            <person name="Chertkov O."/>
            <person name="Held B."/>
            <person name="Detter J.C."/>
            <person name="Han C."/>
            <person name="Tapia R."/>
            <person name="Land M."/>
            <person name="Hauser L."/>
            <person name="Kyrpides N."/>
            <person name="Ivanova N."/>
            <person name="Ovchinnikova G."/>
            <person name="Pagani I."/>
            <person name="Gordon S."/>
            <person name="Woyke T."/>
        </authorList>
    </citation>
    <scope>NUCLEOTIDE SEQUENCE</scope>
    <source>
        <strain evidence="2">ATCC 19860</strain>
    </source>
</reference>
<keyword evidence="3" id="KW-1185">Reference proteome</keyword>
<dbReference type="Proteomes" id="UP000002482">
    <property type="component" value="Chromosome"/>
</dbReference>
<feature type="region of interest" description="Disordered" evidence="1">
    <location>
        <begin position="42"/>
        <end position="111"/>
    </location>
</feature>
<accession>F0Q802</accession>
<feature type="compositionally biased region" description="Basic residues" evidence="1">
    <location>
        <begin position="85"/>
        <end position="106"/>
    </location>
</feature>
<dbReference type="OrthoDB" id="6687316at2"/>
<dbReference type="RefSeq" id="WP_013593237.1">
    <property type="nucleotide sequence ID" value="NC_015138.1"/>
</dbReference>
<dbReference type="Gene3D" id="3.10.450.160">
    <property type="entry name" value="inner membrane protein cigr"/>
    <property type="match status" value="1"/>
</dbReference>